<dbReference type="GeneID" id="36301201"/>
<accession>A0A1H1LQY0</accession>
<evidence type="ECO:0000259" key="4">
    <source>
        <dbReference type="SMART" id="SM00642"/>
    </source>
</evidence>
<dbReference type="SUPFAM" id="SSF51445">
    <property type="entry name" value="(Trans)glycosidases"/>
    <property type="match status" value="1"/>
</dbReference>
<dbReference type="Pfam" id="PF02922">
    <property type="entry name" value="CBM_48"/>
    <property type="match status" value="1"/>
</dbReference>
<dbReference type="Proteomes" id="UP000182126">
    <property type="component" value="Chromosome I"/>
</dbReference>
<keyword evidence="3" id="KW-0326">Glycosidase</keyword>
<proteinExistence type="inferred from homology"/>
<dbReference type="Pfam" id="PF00128">
    <property type="entry name" value="Alpha-amylase"/>
    <property type="match status" value="1"/>
</dbReference>
<dbReference type="InterPro" id="IPR011837">
    <property type="entry name" value="Glycogen_debranch_GlgX"/>
</dbReference>
<dbReference type="RefSeq" id="WP_083370854.1">
    <property type="nucleotide sequence ID" value="NZ_JALXUB010000004.1"/>
</dbReference>
<reference evidence="5 6" key="1">
    <citation type="submission" date="2016-10" db="EMBL/GenBank/DDBJ databases">
        <authorList>
            <person name="de Groot N.N."/>
        </authorList>
    </citation>
    <scope>NUCLEOTIDE SEQUENCE [LARGE SCALE GENOMIC DNA]</scope>
    <source>
        <strain evidence="5 6">DSM 15019</strain>
    </source>
</reference>
<protein>
    <submittedName>
        <fullName evidence="5">Glycogen operon protein</fullName>
    </submittedName>
</protein>
<dbReference type="eggNOG" id="COG1523">
    <property type="taxonomic scope" value="Bacteria"/>
</dbReference>
<evidence type="ECO:0000256" key="3">
    <source>
        <dbReference type="ARBA" id="ARBA00023295"/>
    </source>
</evidence>
<dbReference type="SMART" id="SM00642">
    <property type="entry name" value="Aamy"/>
    <property type="match status" value="1"/>
</dbReference>
<dbReference type="PANTHER" id="PTHR43002">
    <property type="entry name" value="GLYCOGEN DEBRANCHING ENZYME"/>
    <property type="match status" value="1"/>
</dbReference>
<dbReference type="Gene3D" id="2.60.40.10">
    <property type="entry name" value="Immunoglobulins"/>
    <property type="match status" value="1"/>
</dbReference>
<sequence length="690" mass="76328">MSSSPDSVVPGGAILDNLGVRLHDRVGTLRVWSQNASAVELVVFDATDLDWVVDQAPLERRPGGVWEVTTPLLQPGVRYALRVEGPHGPGNTFNPETLLLDPYARGLAQGHGYQEWRAVVIEDGFDWGDSTKPRVPADRTVIYEGHLKGLTKRHPDIPPALHGTYAGLAHPAMIAYLRTLGVTSVELLPVHAFVPEPRLLERGLTNYWGYNTLNFFTPHAAYATEDARKRGPEAIIAEFKGMVRLLHEAGLEVILDVVYNHTSEEGIGGPRSSLRGIDNARYYRQDDAGVYIDTTGCGNTLNTATDAGARLVLDSLRYWAEEMQIDGFRFDLATAIARDGAHAYTPDHPLLQAIAADPVLAETKLIAEPWDVGLGGWQTGNFPAGWHEWNDRYRDRVRNFWLSDIDYARRASAPVGIGGFATRLAGSSNTFSEERGPLASINFVTAHDGFTLHDLVSYDVKHNEANGEHNRDGADLNRSFNHGVEGPTDDPAILTARRKAMRNLLGTLLLSAGIPMLTAGDEVGRSQRGNNNAYAQDSQLSWLTWEFEPWQEDLRAHVARLVRLRQENPALRPSRYARLGEHIPNASVMDWYDQDGATMEPNQWTDPGNRTLQYVAASTPDKEAANRILLIVHGTEAPIDVRLPEEIDDATRFVSLWSSADERPSEAEETFAPGDVLPIPGTSMRLFRVE</sequence>
<dbReference type="SUPFAM" id="SSF81296">
    <property type="entry name" value="E set domains"/>
    <property type="match status" value="1"/>
</dbReference>
<evidence type="ECO:0000256" key="1">
    <source>
        <dbReference type="ARBA" id="ARBA00008061"/>
    </source>
</evidence>
<dbReference type="InterPro" id="IPR006047">
    <property type="entry name" value="GH13_cat_dom"/>
</dbReference>
<evidence type="ECO:0000313" key="5">
    <source>
        <dbReference type="EMBL" id="SDR76760.1"/>
    </source>
</evidence>
<dbReference type="NCBIfam" id="TIGR02100">
    <property type="entry name" value="glgX_debranch"/>
    <property type="match status" value="1"/>
</dbReference>
<dbReference type="CDD" id="cd02856">
    <property type="entry name" value="E_set_GDE_Isoamylase_N"/>
    <property type="match status" value="1"/>
</dbReference>
<dbReference type="GO" id="GO:0005980">
    <property type="term" value="P:glycogen catabolic process"/>
    <property type="evidence" value="ECO:0007669"/>
    <property type="project" value="InterPro"/>
</dbReference>
<dbReference type="InterPro" id="IPR044505">
    <property type="entry name" value="GlgX_Isoamylase_N_E_set"/>
</dbReference>
<dbReference type="InterPro" id="IPR013783">
    <property type="entry name" value="Ig-like_fold"/>
</dbReference>
<dbReference type="AlphaFoldDB" id="A0A1H1LQY0"/>
<dbReference type="InterPro" id="IPR013780">
    <property type="entry name" value="Glyco_hydro_b"/>
</dbReference>
<feature type="domain" description="Glycosyl hydrolase family 13 catalytic" evidence="4">
    <location>
        <begin position="119"/>
        <end position="565"/>
    </location>
</feature>
<name>A0A1H1LQY0_9MICO</name>
<dbReference type="InterPro" id="IPR014756">
    <property type="entry name" value="Ig_E-set"/>
</dbReference>
<organism evidence="5 6">
    <name type="scientific">Microbacterium paraoxydans</name>
    <dbReference type="NCBI Taxonomy" id="199592"/>
    <lineage>
        <taxon>Bacteria</taxon>
        <taxon>Bacillati</taxon>
        <taxon>Actinomycetota</taxon>
        <taxon>Actinomycetes</taxon>
        <taxon>Micrococcales</taxon>
        <taxon>Microbacteriaceae</taxon>
        <taxon>Microbacterium</taxon>
    </lineage>
</organism>
<comment type="similarity">
    <text evidence="1">Belongs to the glycosyl hydrolase 13 family.</text>
</comment>
<evidence type="ECO:0000256" key="2">
    <source>
        <dbReference type="ARBA" id="ARBA00022801"/>
    </source>
</evidence>
<dbReference type="CDD" id="cd11326">
    <property type="entry name" value="AmyAc_Glg_debranch"/>
    <property type="match status" value="1"/>
</dbReference>
<keyword evidence="2" id="KW-0378">Hydrolase</keyword>
<dbReference type="GO" id="GO:0004135">
    <property type="term" value="F:amylo-alpha-1,6-glucosidase activity"/>
    <property type="evidence" value="ECO:0007669"/>
    <property type="project" value="InterPro"/>
</dbReference>
<evidence type="ECO:0000313" key="6">
    <source>
        <dbReference type="Proteomes" id="UP000182126"/>
    </source>
</evidence>
<dbReference type="EMBL" id="LT629770">
    <property type="protein sequence ID" value="SDR76760.1"/>
    <property type="molecule type" value="Genomic_DNA"/>
</dbReference>
<dbReference type="SUPFAM" id="SSF51011">
    <property type="entry name" value="Glycosyl hydrolase domain"/>
    <property type="match status" value="1"/>
</dbReference>
<dbReference type="InterPro" id="IPR017853">
    <property type="entry name" value="GH"/>
</dbReference>
<dbReference type="InterPro" id="IPR004193">
    <property type="entry name" value="Glyco_hydro_13_N"/>
</dbReference>
<gene>
    <name evidence="5" type="ORF">SAMN04489809_0243</name>
</gene>
<dbReference type="Gene3D" id="3.20.20.80">
    <property type="entry name" value="Glycosidases"/>
    <property type="match status" value="1"/>
</dbReference>
<dbReference type="Gene3D" id="2.60.40.1180">
    <property type="entry name" value="Golgi alpha-mannosidase II"/>
    <property type="match status" value="1"/>
</dbReference>